<reference evidence="3" key="1">
    <citation type="journal article" date="2011" name="PLoS Genet.">
        <title>Azospirillum genomes reveal transition of bacteria from aquatic to terrestrial environments.</title>
        <authorList>
            <person name="Wisniewski-Dye F."/>
            <person name="Borziak K."/>
            <person name="Khalsa-Moyers G."/>
            <person name="Alexandre G."/>
            <person name="Sukharnikov L.O."/>
            <person name="Wuichet K."/>
            <person name="Hurst G.B."/>
            <person name="McDonald W.H."/>
            <person name="Robertson J.S."/>
            <person name="Barbe V."/>
            <person name="Calteau A."/>
            <person name="Rouy Z."/>
            <person name="Mangenot S."/>
            <person name="Prigent-Combaret C."/>
            <person name="Normand P."/>
            <person name="Boyer M."/>
            <person name="Siguier P."/>
            <person name="Dessaux Y."/>
            <person name="Elmerich C."/>
            <person name="Condemine G."/>
            <person name="Krishnen G."/>
            <person name="Kennedy I."/>
            <person name="Paterson A.H."/>
            <person name="Gonzalez V."/>
            <person name="Mavingui P."/>
            <person name="Zhulin I.B."/>
        </authorList>
    </citation>
    <scope>NUCLEOTIDE SEQUENCE [LARGE SCALE GENOMIC DNA]</scope>
    <source>
        <strain evidence="3">4B</strain>
    </source>
</reference>
<name>G7Z7S7_AZOL4</name>
<proteinExistence type="predicted"/>
<keyword evidence="3" id="KW-1185">Reference proteome</keyword>
<evidence type="ECO:0000313" key="3">
    <source>
        <dbReference type="Proteomes" id="UP000005667"/>
    </source>
</evidence>
<dbReference type="AlphaFoldDB" id="G7Z7S7"/>
<protein>
    <submittedName>
        <fullName evidence="2">Uncharacterized protein</fullName>
    </submittedName>
</protein>
<dbReference type="Proteomes" id="UP000005667">
    <property type="component" value="Chromosome"/>
</dbReference>
<accession>G7Z7S7</accession>
<dbReference type="STRING" id="862719.AZOLI_1784"/>
<gene>
    <name evidence="2" type="ordered locus">AZOLI_1784</name>
</gene>
<feature type="region of interest" description="Disordered" evidence="1">
    <location>
        <begin position="1"/>
        <end position="21"/>
    </location>
</feature>
<organism evidence="2 3">
    <name type="scientific">Azospirillum lipoferum (strain 4B)</name>
    <dbReference type="NCBI Taxonomy" id="862719"/>
    <lineage>
        <taxon>Bacteria</taxon>
        <taxon>Pseudomonadati</taxon>
        <taxon>Pseudomonadota</taxon>
        <taxon>Alphaproteobacteria</taxon>
        <taxon>Rhodospirillales</taxon>
        <taxon>Azospirillaceae</taxon>
        <taxon>Azospirillum</taxon>
    </lineage>
</organism>
<sequence>MADRLRITHPRRRPTDPTAPFISPMGARLIAGCLDEMIWEALDPAPPMGLPEPANESSPFLISSFMGGALA</sequence>
<dbReference type="KEGG" id="ali:AZOLI_1784"/>
<dbReference type="EMBL" id="FQ311868">
    <property type="protein sequence ID" value="CBS87049.1"/>
    <property type="molecule type" value="Genomic_DNA"/>
</dbReference>
<evidence type="ECO:0000256" key="1">
    <source>
        <dbReference type="SAM" id="MobiDB-lite"/>
    </source>
</evidence>
<dbReference type="HOGENOM" id="CLU_2731302_0_0_5"/>
<evidence type="ECO:0000313" key="2">
    <source>
        <dbReference type="EMBL" id="CBS87049.1"/>
    </source>
</evidence>